<dbReference type="GO" id="GO:0016616">
    <property type="term" value="F:oxidoreductase activity, acting on the CH-OH group of donors, NAD or NADP as acceptor"/>
    <property type="evidence" value="ECO:0007669"/>
    <property type="project" value="UniProtKB-ARBA"/>
</dbReference>
<name>A0A848DJZ7_9PSEU</name>
<dbReference type="RefSeq" id="WP_169413576.1">
    <property type="nucleotide sequence ID" value="NZ_JAAXKZ010000050.1"/>
</dbReference>
<reference evidence="4 5" key="1">
    <citation type="submission" date="2020-04" db="EMBL/GenBank/DDBJ databases">
        <authorList>
            <person name="Klaysubun C."/>
            <person name="Duangmal K."/>
            <person name="Lipun K."/>
        </authorList>
    </citation>
    <scope>NUCLEOTIDE SEQUENCE [LARGE SCALE GENOMIC DNA]</scope>
    <source>
        <strain evidence="4 5">DSM 45300</strain>
    </source>
</reference>
<dbReference type="InterPro" id="IPR036291">
    <property type="entry name" value="NAD(P)-bd_dom_sf"/>
</dbReference>
<evidence type="ECO:0000256" key="1">
    <source>
        <dbReference type="ARBA" id="ARBA00023002"/>
    </source>
</evidence>
<protein>
    <submittedName>
        <fullName evidence="4">2-hydroxyacid dehydrogenase</fullName>
    </submittedName>
</protein>
<evidence type="ECO:0000313" key="4">
    <source>
        <dbReference type="EMBL" id="NMH92869.1"/>
    </source>
</evidence>
<dbReference type="Gene3D" id="3.40.50.720">
    <property type="entry name" value="NAD(P)-binding Rossmann-like Domain"/>
    <property type="match status" value="2"/>
</dbReference>
<dbReference type="EMBL" id="JAAXKZ010000050">
    <property type="protein sequence ID" value="NMH92869.1"/>
    <property type="molecule type" value="Genomic_DNA"/>
</dbReference>
<comment type="caution">
    <text evidence="4">The sequence shown here is derived from an EMBL/GenBank/DDBJ whole genome shotgun (WGS) entry which is preliminary data.</text>
</comment>
<dbReference type="InterPro" id="IPR029753">
    <property type="entry name" value="D-isomer_DH_CS"/>
</dbReference>
<accession>A0A848DJZ7</accession>
<dbReference type="CDD" id="cd12166">
    <property type="entry name" value="2-Hacid_dh_7"/>
    <property type="match status" value="1"/>
</dbReference>
<feature type="domain" description="D-isomer specific 2-hydroxyacid dehydrogenase NAD-binding" evidence="3">
    <location>
        <begin position="108"/>
        <end position="274"/>
    </location>
</feature>
<evidence type="ECO:0000313" key="5">
    <source>
        <dbReference type="Proteomes" id="UP000586918"/>
    </source>
</evidence>
<evidence type="ECO:0000259" key="3">
    <source>
        <dbReference type="Pfam" id="PF02826"/>
    </source>
</evidence>
<dbReference type="PANTHER" id="PTHR43333:SF1">
    <property type="entry name" value="D-ISOMER SPECIFIC 2-HYDROXYACID DEHYDROGENASE NAD-BINDING DOMAIN-CONTAINING PROTEIN"/>
    <property type="match status" value="1"/>
</dbReference>
<gene>
    <name evidence="4" type="ORF">HF519_15070</name>
</gene>
<dbReference type="SUPFAM" id="SSF51735">
    <property type="entry name" value="NAD(P)-binding Rossmann-fold domains"/>
    <property type="match status" value="1"/>
</dbReference>
<keyword evidence="2" id="KW-0520">NAD</keyword>
<dbReference type="PROSITE" id="PS00671">
    <property type="entry name" value="D_2_HYDROXYACID_DH_3"/>
    <property type="match status" value="1"/>
</dbReference>
<keyword evidence="1" id="KW-0560">Oxidoreductase</keyword>
<sequence>MADPGADVRVLVPHSEGLDALADVPGVVAVRYDPDGDLPAEAASAQVLVPPFLATGEAVAMVDRLPELRLVQLLTAGAESWVGKLPDGVALSDCRGAHGGVTAEWIVAVLLAIYRHLPDFVRAQDEARWDYHPTDELLGARVLIVGAGDVAENTVRRLAPFEVETTLVGRRARDGVHGIDEVLDLLPQHDACVVIVPLTDDTRGLVDARFLAAMPDGAVFVNAARGPVVDTDALTAELTSGRLRAAVDVTDPEPLPSDHPLWKAPGLLLTPHVGGSVPGAMRRAYGIAREQIAAFARGEQPPNLVENGY</sequence>
<dbReference type="PANTHER" id="PTHR43333">
    <property type="entry name" value="2-HACID_DH_C DOMAIN-CONTAINING PROTEIN"/>
    <property type="match status" value="1"/>
</dbReference>
<organism evidence="4 5">
    <name type="scientific">Pseudonocardia bannensis</name>
    <dbReference type="NCBI Taxonomy" id="630973"/>
    <lineage>
        <taxon>Bacteria</taxon>
        <taxon>Bacillati</taxon>
        <taxon>Actinomycetota</taxon>
        <taxon>Actinomycetes</taxon>
        <taxon>Pseudonocardiales</taxon>
        <taxon>Pseudonocardiaceae</taxon>
        <taxon>Pseudonocardia</taxon>
    </lineage>
</organism>
<evidence type="ECO:0000256" key="2">
    <source>
        <dbReference type="ARBA" id="ARBA00023027"/>
    </source>
</evidence>
<dbReference type="GO" id="GO:0051287">
    <property type="term" value="F:NAD binding"/>
    <property type="evidence" value="ECO:0007669"/>
    <property type="project" value="InterPro"/>
</dbReference>
<keyword evidence="5" id="KW-1185">Reference proteome</keyword>
<dbReference type="Pfam" id="PF02826">
    <property type="entry name" value="2-Hacid_dh_C"/>
    <property type="match status" value="1"/>
</dbReference>
<proteinExistence type="predicted"/>
<dbReference type="AlphaFoldDB" id="A0A848DJZ7"/>
<dbReference type="InterPro" id="IPR006140">
    <property type="entry name" value="D-isomer_DH_NAD-bd"/>
</dbReference>
<dbReference type="Proteomes" id="UP000586918">
    <property type="component" value="Unassembled WGS sequence"/>
</dbReference>